<reference evidence="3" key="1">
    <citation type="submission" date="2017-09" db="EMBL/GenBank/DDBJ databases">
        <title>Depth-based differentiation of microbial function through sediment-hosted aquifers and enrichment of novel symbionts in the deep terrestrial subsurface.</title>
        <authorList>
            <person name="Probst A.J."/>
            <person name="Ladd B."/>
            <person name="Jarett J.K."/>
            <person name="Geller-Mcgrath D.E."/>
            <person name="Sieber C.M.K."/>
            <person name="Emerson J.B."/>
            <person name="Anantharaman K."/>
            <person name="Thomas B.C."/>
            <person name="Malmstrom R."/>
            <person name="Stieglmeier M."/>
            <person name="Klingl A."/>
            <person name="Woyke T."/>
            <person name="Ryan C.M."/>
            <person name="Banfield J.F."/>
        </authorList>
    </citation>
    <scope>NUCLEOTIDE SEQUENCE [LARGE SCALE GENOMIC DNA]</scope>
</reference>
<comment type="caution">
    <text evidence="2">The sequence shown here is derived from an EMBL/GenBank/DDBJ whole genome shotgun (WGS) entry which is preliminary data.</text>
</comment>
<protein>
    <submittedName>
        <fullName evidence="2">Uncharacterized protein</fullName>
    </submittedName>
</protein>
<dbReference type="Proteomes" id="UP000230843">
    <property type="component" value="Unassembled WGS sequence"/>
</dbReference>
<feature type="chain" id="PRO_5014824885" evidence="1">
    <location>
        <begin position="26"/>
        <end position="281"/>
    </location>
</feature>
<keyword evidence="1" id="KW-0732">Signal</keyword>
<organism evidence="2 3">
    <name type="scientific">Candidatus Magasanikbacteria bacterium CG_4_9_14_3_um_filter_32_9</name>
    <dbReference type="NCBI Taxonomy" id="1974644"/>
    <lineage>
        <taxon>Bacteria</taxon>
        <taxon>Candidatus Magasanikiibacteriota</taxon>
    </lineage>
</organism>
<sequence>MKKRIFLTILMVCLFVLTFGFNEQAQAVFFGLGVDKKVETGKCSDLDVGELFKVPNASAVYIINDNGNRLYFPNEDVFYSWYSDFSGLITIPNECVDNYPAPNKAPFGVNYKPGSKLIKTAYNNIVYAVGPSSTKYKIASESVARSLYGENWSKLVAVVPDVFWPNYVNIGDEITSAIPHDGMIVLHEPIGTAEKNAYYVHNGKLLKIHNDFNRFSFGDNIEIIEIPGFIPSYKLHIKKINNEIFNSLEILENEIDVFGIFLLYESFSINNLDIYLNSLNN</sequence>
<gene>
    <name evidence="2" type="ORF">CO137_03735</name>
</gene>
<evidence type="ECO:0000313" key="2">
    <source>
        <dbReference type="EMBL" id="PJA89553.1"/>
    </source>
</evidence>
<evidence type="ECO:0000256" key="1">
    <source>
        <dbReference type="SAM" id="SignalP"/>
    </source>
</evidence>
<name>A0A2M7Z5Y3_9BACT</name>
<dbReference type="AlphaFoldDB" id="A0A2M7Z5Y3"/>
<evidence type="ECO:0000313" key="3">
    <source>
        <dbReference type="Proteomes" id="UP000230843"/>
    </source>
</evidence>
<feature type="signal peptide" evidence="1">
    <location>
        <begin position="1"/>
        <end position="25"/>
    </location>
</feature>
<accession>A0A2M7Z5Y3</accession>
<proteinExistence type="predicted"/>
<dbReference type="EMBL" id="PFVJ01000079">
    <property type="protein sequence ID" value="PJA89553.1"/>
    <property type="molecule type" value="Genomic_DNA"/>
</dbReference>